<evidence type="ECO:0000313" key="23">
    <source>
        <dbReference type="EMBL" id="KAB0370066.1"/>
    </source>
</evidence>
<dbReference type="Gene3D" id="2.60.120.650">
    <property type="entry name" value="Cupin"/>
    <property type="match status" value="1"/>
</dbReference>
<dbReference type="Gene3D" id="3.80.10.10">
    <property type="entry name" value="Ribonuclease Inhibitor"/>
    <property type="match status" value="1"/>
</dbReference>
<feature type="compositionally biased region" description="Basic and acidic residues" evidence="21">
    <location>
        <begin position="553"/>
        <end position="603"/>
    </location>
</feature>
<keyword evidence="14" id="KW-0560">Oxidoreductase</keyword>
<dbReference type="Gene3D" id="1.20.58.1360">
    <property type="match status" value="1"/>
</dbReference>
<feature type="region of interest" description="Disordered" evidence="21">
    <location>
        <begin position="661"/>
        <end position="835"/>
    </location>
</feature>
<dbReference type="FunFam" id="3.80.10.10:FF:000011">
    <property type="entry name" value="Lysine-specific demethylase 2B isoform X1"/>
    <property type="match status" value="1"/>
</dbReference>
<keyword evidence="18" id="KW-0804">Transcription</keyword>
<evidence type="ECO:0000256" key="11">
    <source>
        <dbReference type="ARBA" id="ARBA00022833"/>
    </source>
</evidence>
<dbReference type="Pfam" id="PF12937">
    <property type="entry name" value="F-box-like"/>
    <property type="match status" value="1"/>
</dbReference>
<dbReference type="SMART" id="SM00367">
    <property type="entry name" value="LRR_CC"/>
    <property type="match status" value="6"/>
</dbReference>
<keyword evidence="15" id="KW-0408">Iron</keyword>
<organism evidence="23 24">
    <name type="scientific">Muntiacus reevesi</name>
    <name type="common">Reeves' muntjac</name>
    <name type="synonym">Cervus reevesi</name>
    <dbReference type="NCBI Taxonomy" id="9886"/>
    <lineage>
        <taxon>Eukaryota</taxon>
        <taxon>Metazoa</taxon>
        <taxon>Chordata</taxon>
        <taxon>Craniata</taxon>
        <taxon>Vertebrata</taxon>
        <taxon>Euteleostomi</taxon>
        <taxon>Mammalia</taxon>
        <taxon>Eutheria</taxon>
        <taxon>Laurasiatheria</taxon>
        <taxon>Artiodactyla</taxon>
        <taxon>Ruminantia</taxon>
        <taxon>Pecora</taxon>
        <taxon>Cervidae</taxon>
        <taxon>Muntiacinae</taxon>
        <taxon>Muntiacus</taxon>
    </lineage>
</organism>
<keyword evidence="16" id="KW-0805">Transcription regulation</keyword>
<feature type="compositionally biased region" description="Basic and acidic residues" evidence="21">
    <location>
        <begin position="746"/>
        <end position="759"/>
    </location>
</feature>
<proteinExistence type="inferred from homology"/>
<evidence type="ECO:0000256" key="15">
    <source>
        <dbReference type="ARBA" id="ARBA00023004"/>
    </source>
</evidence>
<evidence type="ECO:0000256" key="14">
    <source>
        <dbReference type="ARBA" id="ARBA00023002"/>
    </source>
</evidence>
<evidence type="ECO:0000256" key="5">
    <source>
        <dbReference type="ARBA" id="ARBA00022491"/>
    </source>
</evidence>
<evidence type="ECO:0000256" key="10">
    <source>
        <dbReference type="ARBA" id="ARBA00022786"/>
    </source>
</evidence>
<comment type="catalytic activity">
    <reaction evidence="20">
        <text>N(6),N(6)-dimethyl-L-lysyl(36)-[histone H3] + 2 2-oxoglutarate + 2 O2 = L-lysyl(36)-[histone H3] + 2 formaldehyde + 2 succinate + 2 CO2</text>
        <dbReference type="Rhea" id="RHEA:42032"/>
        <dbReference type="Rhea" id="RHEA-COMP:9785"/>
        <dbReference type="Rhea" id="RHEA-COMP:9787"/>
        <dbReference type="ChEBI" id="CHEBI:15379"/>
        <dbReference type="ChEBI" id="CHEBI:16526"/>
        <dbReference type="ChEBI" id="CHEBI:16810"/>
        <dbReference type="ChEBI" id="CHEBI:16842"/>
        <dbReference type="ChEBI" id="CHEBI:29969"/>
        <dbReference type="ChEBI" id="CHEBI:30031"/>
        <dbReference type="ChEBI" id="CHEBI:61976"/>
        <dbReference type="EC" id="1.14.11.27"/>
    </reaction>
</comment>
<dbReference type="InterPro" id="IPR001810">
    <property type="entry name" value="F-box_dom"/>
</dbReference>
<accession>A0A5N3XA78</accession>
<keyword evidence="8" id="KW-0677">Repeat</keyword>
<feature type="region of interest" description="Disordered" evidence="21">
    <location>
        <begin position="361"/>
        <end position="456"/>
    </location>
</feature>
<dbReference type="FunFam" id="2.60.120.650:FF:000005">
    <property type="entry name" value="lysine-specific demethylase 2A isoform X1"/>
    <property type="match status" value="1"/>
</dbReference>
<dbReference type="PROSITE" id="PS51184">
    <property type="entry name" value="JMJC"/>
    <property type="match status" value="1"/>
</dbReference>
<comment type="subcellular location">
    <subcellularLocation>
        <location evidence="2">Nucleus</location>
    </subcellularLocation>
</comment>
<dbReference type="GO" id="GO:0005634">
    <property type="term" value="C:nucleus"/>
    <property type="evidence" value="ECO:0007669"/>
    <property type="project" value="UniProtKB-SubCell"/>
</dbReference>
<evidence type="ECO:0000256" key="4">
    <source>
        <dbReference type="ARBA" id="ARBA00013246"/>
    </source>
</evidence>
<evidence type="ECO:0000256" key="9">
    <source>
        <dbReference type="ARBA" id="ARBA00022771"/>
    </source>
</evidence>
<dbReference type="AlphaFoldDB" id="A0A5N3XA78"/>
<feature type="region of interest" description="Disordered" evidence="21">
    <location>
        <begin position="526"/>
        <end position="647"/>
    </location>
</feature>
<feature type="compositionally biased region" description="Low complexity" evidence="21">
    <location>
        <begin position="628"/>
        <end position="647"/>
    </location>
</feature>
<evidence type="ECO:0000256" key="1">
    <source>
        <dbReference type="ARBA" id="ARBA00001954"/>
    </source>
</evidence>
<feature type="compositionally biased region" description="Basic and acidic residues" evidence="21">
    <location>
        <begin position="775"/>
        <end position="790"/>
    </location>
</feature>
<dbReference type="GO" id="GO:0008270">
    <property type="term" value="F:zinc ion binding"/>
    <property type="evidence" value="ECO:0007669"/>
    <property type="project" value="UniProtKB-KW"/>
</dbReference>
<dbReference type="InterPro" id="IPR003347">
    <property type="entry name" value="JmjC_dom"/>
</dbReference>
<comment type="caution">
    <text evidence="23">The sequence shown here is derived from an EMBL/GenBank/DDBJ whole genome shotgun (WGS) entry which is preliminary data.</text>
</comment>
<feature type="compositionally biased region" description="Acidic residues" evidence="21">
    <location>
        <begin position="374"/>
        <end position="387"/>
    </location>
</feature>
<evidence type="ECO:0000256" key="6">
    <source>
        <dbReference type="ARBA" id="ARBA00022614"/>
    </source>
</evidence>
<dbReference type="SMART" id="SM00558">
    <property type="entry name" value="JmjC"/>
    <property type="match status" value="1"/>
</dbReference>
<evidence type="ECO:0000259" key="22">
    <source>
        <dbReference type="PROSITE" id="PS51184"/>
    </source>
</evidence>
<dbReference type="Pfam" id="PF13621">
    <property type="entry name" value="Cupin_8"/>
    <property type="match status" value="1"/>
</dbReference>
<evidence type="ECO:0000256" key="20">
    <source>
        <dbReference type="ARBA" id="ARBA00047915"/>
    </source>
</evidence>
<name>A0A5N3XA78_MUNRE</name>
<dbReference type="FunFam" id="1.20.1280.50:FF:000083">
    <property type="entry name" value="Lysine (K)-specific demethylase 2B"/>
    <property type="match status" value="1"/>
</dbReference>
<evidence type="ECO:0000256" key="17">
    <source>
        <dbReference type="ARBA" id="ARBA00023125"/>
    </source>
</evidence>
<dbReference type="SUPFAM" id="SSF51197">
    <property type="entry name" value="Clavaminate synthase-like"/>
    <property type="match status" value="1"/>
</dbReference>
<keyword evidence="5" id="KW-0678">Repressor</keyword>
<dbReference type="InterPro" id="IPR050690">
    <property type="entry name" value="JHDM1_Histone_Demethylase"/>
</dbReference>
<dbReference type="PANTHER" id="PTHR23123">
    <property type="entry name" value="PHD/F-BOX CONTAINING PROTEIN"/>
    <property type="match status" value="1"/>
</dbReference>
<feature type="compositionally biased region" description="Polar residues" evidence="21">
    <location>
        <begin position="760"/>
        <end position="774"/>
    </location>
</feature>
<evidence type="ECO:0000256" key="21">
    <source>
        <dbReference type="SAM" id="MobiDB-lite"/>
    </source>
</evidence>
<sequence>MEAEKDSGRRLRPIDRQRYDENEDLSDVEEIVSARGFSLEEKLRSQLYQGDFVHAMEGKDFNYEYVQREALRVPLVFREKDGLGINRRLVDVMDVNTQKGTEMSMSQFVRYYETPEAQRDKLYNVISLEFSHTKLEHLVKRPTVVDLVDWVDNMWPQHLKEKQTEATNAIAEMKYPKVKKYCLMSVKGCFTDFHIDFGGTSVWYHVFRGGKIFWLIPPTLHNLALYEEWVLSGKQSDIFLGDRVERCQRIELKQGYTFFIPSGWIHAVYTPVDSLVFGGNILHSFNVPMQLRIYEIEDRTRVQPKFRYPFYYEMCWYVLERYVYCMTQRSYLTQEYQRESMLIDAPRKPSIDGFSSDSWLEMEEECCEQQPQEEKEEEEEEEEEEEGADKTPKASADGPASPTSTPSEDQEAPGKKPKAPAMRFLKRTLSNESEDSVKSATMPTDYPKTPTGSPATEVSAKWTHLTEFELKGLKALVEKLESLPENKKCVPEGIEDPQALLEGVKIKESEGVVNDELPNCWECPKCNHAGKTGKQKRGPGFKYASNLPGSLLKEQKMNRDNKEGQEPAKRRSECEEAPRRRPDEHPRKVPPDGLLRRKSDDVHLRRKRKYEKPQELSGRKRASTLQTSPGSSSHLSPRPPLGSSLSPWWRSSLTYFQQQLKPGKEDKLFRKKRRSWKNSEDRITLANKPLRRFKQEPEEDLPEAPPKTRESDHSRSSSPTAGPSTEGAEGPEEKKKVKMRRKRRLPNKELSKELSKELNQEIQKTESSLAQENHQPIKSEPESENEEPKRPLGLCERPHRFSKGLNGTPRELRHQLGPGLRSPPRVISRPPPSVSPPKCIQMERHVIRPPPISPPPDSLPLDDGAAHVMHREVWMAVFSYLSHQDLCVCMRVCKTWNRWCCDKRLWTRIDLNHCKSITPLMLSGIIRRQPVSLDLSWTNISKKQLSWLINRLPGLRDLVLSGCSWIAVSALCSSSCPLLRTLDVQWVEGLKDAQMRDLLSPPTDNRPGQMDNRSKLRNIVELRLAGLDITDASLRLIIRHMPLLSKLHLSYCNHVTDQSINLLTAVGTTTRDSLTEINLSDCNKVTDQCLSFFKRCGNICHIDLRYCKQVTKEGCEQFIAEMSVSVQFGQVEEKLLQKLS</sequence>
<keyword evidence="12" id="KW-0156">Chromatin regulator</keyword>
<evidence type="ECO:0000256" key="19">
    <source>
        <dbReference type="ARBA" id="ARBA00023242"/>
    </source>
</evidence>
<reference evidence="23 24" key="1">
    <citation type="submission" date="2019-06" db="EMBL/GenBank/DDBJ databases">
        <title>Discovery of a novel chromosome fission-fusion reversal in muntjac.</title>
        <authorList>
            <person name="Mudd A.B."/>
            <person name="Bredeson J.V."/>
            <person name="Baum R."/>
            <person name="Hockemeyer D."/>
            <person name="Rokhsar D.S."/>
        </authorList>
    </citation>
    <scope>NUCLEOTIDE SEQUENCE [LARGE SCALE GENOMIC DNA]</scope>
    <source>
        <strain evidence="23">UCam_UCB_Mr</strain>
        <tissue evidence="23">Fibroblast cell line</tissue>
    </source>
</reference>
<comment type="similarity">
    <text evidence="3">Belongs to the JHDM1 histone demethylase family.</text>
</comment>
<keyword evidence="11" id="KW-0862">Zinc</keyword>
<dbReference type="GO" id="GO:0003677">
    <property type="term" value="F:DNA binding"/>
    <property type="evidence" value="ECO:0007669"/>
    <property type="project" value="UniProtKB-KW"/>
</dbReference>
<gene>
    <name evidence="23" type="ORF">FD755_018028</name>
</gene>
<keyword evidence="19" id="KW-0539">Nucleus</keyword>
<evidence type="ECO:0000313" key="24">
    <source>
        <dbReference type="Proteomes" id="UP000326062"/>
    </source>
</evidence>
<keyword evidence="13" id="KW-0223">Dioxygenase</keyword>
<dbReference type="InterPro" id="IPR032675">
    <property type="entry name" value="LRR_dom_sf"/>
</dbReference>
<dbReference type="EMBL" id="VCEB01000014">
    <property type="protein sequence ID" value="KAB0370066.1"/>
    <property type="molecule type" value="Genomic_DNA"/>
</dbReference>
<evidence type="ECO:0000256" key="8">
    <source>
        <dbReference type="ARBA" id="ARBA00022737"/>
    </source>
</evidence>
<keyword evidence="9" id="KW-0863">Zinc-finger</keyword>
<keyword evidence="7" id="KW-0479">Metal-binding</keyword>
<feature type="domain" description="JmjC" evidence="22">
    <location>
        <begin position="130"/>
        <end position="298"/>
    </location>
</feature>
<dbReference type="InterPro" id="IPR041070">
    <property type="entry name" value="JHD"/>
</dbReference>
<evidence type="ECO:0000256" key="16">
    <source>
        <dbReference type="ARBA" id="ARBA00023015"/>
    </source>
</evidence>
<dbReference type="CDD" id="cd22180">
    <property type="entry name" value="F-box_FBXL10"/>
    <property type="match status" value="1"/>
</dbReference>
<evidence type="ECO:0000256" key="18">
    <source>
        <dbReference type="ARBA" id="ARBA00023163"/>
    </source>
</evidence>
<dbReference type="Pfam" id="PF17811">
    <property type="entry name" value="JHD"/>
    <property type="match status" value="1"/>
</dbReference>
<feature type="compositionally biased region" description="Basic residues" evidence="21">
    <location>
        <begin position="736"/>
        <end position="745"/>
    </location>
</feature>
<protein>
    <recommendedName>
        <fullName evidence="4">[histone H3]-dimethyl-L-lysine(36) demethylase</fullName>
        <ecNumber evidence="4">1.14.11.27</ecNumber>
    </recommendedName>
</protein>
<keyword evidence="24" id="KW-1185">Reference proteome</keyword>
<evidence type="ECO:0000256" key="12">
    <source>
        <dbReference type="ARBA" id="ARBA00022853"/>
    </source>
</evidence>
<feature type="compositionally biased region" description="Basic and acidic residues" evidence="21">
    <location>
        <begin position="706"/>
        <end position="715"/>
    </location>
</feature>
<dbReference type="Proteomes" id="UP000326062">
    <property type="component" value="Chromosome 20"/>
</dbReference>
<comment type="cofactor">
    <cofactor evidence="1">
        <name>Fe(2+)</name>
        <dbReference type="ChEBI" id="CHEBI:29033"/>
    </cofactor>
</comment>
<dbReference type="InterPro" id="IPR006553">
    <property type="entry name" value="Leu-rich_rpt_Cys-con_subtyp"/>
</dbReference>
<dbReference type="GO" id="GO:0140680">
    <property type="term" value="F:histone H3K36me/H3K36me2 demethylase activity"/>
    <property type="evidence" value="ECO:0007669"/>
    <property type="project" value="UniProtKB-EC"/>
</dbReference>
<evidence type="ECO:0000256" key="2">
    <source>
        <dbReference type="ARBA" id="ARBA00004123"/>
    </source>
</evidence>
<keyword evidence="6" id="KW-0433">Leucine-rich repeat</keyword>
<evidence type="ECO:0000256" key="7">
    <source>
        <dbReference type="ARBA" id="ARBA00022723"/>
    </source>
</evidence>
<dbReference type="Pfam" id="PF25372">
    <property type="entry name" value="DUF7885"/>
    <property type="match status" value="1"/>
</dbReference>
<keyword evidence="10" id="KW-0833">Ubl conjugation pathway</keyword>
<evidence type="ECO:0000256" key="13">
    <source>
        <dbReference type="ARBA" id="ARBA00022964"/>
    </source>
</evidence>
<dbReference type="InterPro" id="IPR041667">
    <property type="entry name" value="Cupin_8"/>
</dbReference>
<dbReference type="InterPro" id="IPR057207">
    <property type="entry name" value="FBXL15_LRR"/>
</dbReference>
<keyword evidence="17" id="KW-0238">DNA-binding</keyword>
<dbReference type="SUPFAM" id="SSF52047">
    <property type="entry name" value="RNI-like"/>
    <property type="match status" value="1"/>
</dbReference>
<evidence type="ECO:0000256" key="3">
    <source>
        <dbReference type="ARBA" id="ARBA00008037"/>
    </source>
</evidence>
<dbReference type="EC" id="1.14.11.27" evidence="4"/>